<protein>
    <submittedName>
        <fullName evidence="10">Pycsar system effector family protein</fullName>
    </submittedName>
</protein>
<evidence type="ECO:0000256" key="1">
    <source>
        <dbReference type="ARBA" id="ARBA00004236"/>
    </source>
</evidence>
<accession>A0ABW8YRR9</accession>
<dbReference type="Proteomes" id="UP001629156">
    <property type="component" value="Unassembled WGS sequence"/>
</dbReference>
<evidence type="ECO:0000256" key="4">
    <source>
        <dbReference type="ARBA" id="ARBA00022741"/>
    </source>
</evidence>
<evidence type="ECO:0000256" key="5">
    <source>
        <dbReference type="ARBA" id="ARBA00022989"/>
    </source>
</evidence>
<dbReference type="EMBL" id="JBELPZ010000001">
    <property type="protein sequence ID" value="MFL9842889.1"/>
    <property type="molecule type" value="Genomic_DNA"/>
</dbReference>
<comment type="caution">
    <text evidence="10">The sequence shown here is derived from an EMBL/GenBank/DDBJ whole genome shotgun (WGS) entry which is preliminary data.</text>
</comment>
<dbReference type="Pfam" id="PF01966">
    <property type="entry name" value="HD"/>
    <property type="match status" value="1"/>
</dbReference>
<reference evidence="10 11" key="1">
    <citation type="submission" date="2024-06" db="EMBL/GenBank/DDBJ databases">
        <authorList>
            <person name="Kaempfer P."/>
            <person name="Viver T."/>
        </authorList>
    </citation>
    <scope>NUCLEOTIDE SEQUENCE [LARGE SCALE GENOMIC DNA]</scope>
    <source>
        <strain evidence="10 11">ST-119</strain>
    </source>
</reference>
<feature type="transmembrane region" description="Helical" evidence="8">
    <location>
        <begin position="242"/>
        <end position="261"/>
    </location>
</feature>
<keyword evidence="6" id="KW-0051">Antiviral defense</keyword>
<evidence type="ECO:0000256" key="6">
    <source>
        <dbReference type="ARBA" id="ARBA00023118"/>
    </source>
</evidence>
<evidence type="ECO:0000256" key="3">
    <source>
        <dbReference type="ARBA" id="ARBA00022692"/>
    </source>
</evidence>
<dbReference type="RefSeq" id="WP_408083116.1">
    <property type="nucleotide sequence ID" value="NZ_JBELPZ010000001.1"/>
</dbReference>
<dbReference type="Gene3D" id="1.10.3210.10">
    <property type="entry name" value="Hypothetical protein af1432"/>
    <property type="match status" value="1"/>
</dbReference>
<proteinExistence type="predicted"/>
<comment type="subcellular location">
    <subcellularLocation>
        <location evidence="1">Cell membrane</location>
    </subcellularLocation>
</comment>
<evidence type="ECO:0000313" key="10">
    <source>
        <dbReference type="EMBL" id="MFL9842889.1"/>
    </source>
</evidence>
<organism evidence="10 11">
    <name type="scientific">Flavobacterium rhizosphaerae</name>
    <dbReference type="NCBI Taxonomy" id="3163298"/>
    <lineage>
        <taxon>Bacteria</taxon>
        <taxon>Pseudomonadati</taxon>
        <taxon>Bacteroidota</taxon>
        <taxon>Flavobacteriia</taxon>
        <taxon>Flavobacteriales</taxon>
        <taxon>Flavobacteriaceae</taxon>
        <taxon>Flavobacterium</taxon>
    </lineage>
</organism>
<evidence type="ECO:0000313" key="11">
    <source>
        <dbReference type="Proteomes" id="UP001629156"/>
    </source>
</evidence>
<keyword evidence="4" id="KW-0547">Nucleotide-binding</keyword>
<keyword evidence="2" id="KW-1003">Cell membrane</keyword>
<evidence type="ECO:0000259" key="9">
    <source>
        <dbReference type="SMART" id="SM00471"/>
    </source>
</evidence>
<dbReference type="SMART" id="SM00471">
    <property type="entry name" value="HDc"/>
    <property type="match status" value="1"/>
</dbReference>
<gene>
    <name evidence="10" type="ORF">ABS766_00525</name>
</gene>
<dbReference type="SUPFAM" id="SSF109604">
    <property type="entry name" value="HD-domain/PDEase-like"/>
    <property type="match status" value="1"/>
</dbReference>
<feature type="transmembrane region" description="Helical" evidence="8">
    <location>
        <begin position="367"/>
        <end position="388"/>
    </location>
</feature>
<keyword evidence="7 8" id="KW-0472">Membrane</keyword>
<dbReference type="InterPro" id="IPR003607">
    <property type="entry name" value="HD/PDEase_dom"/>
</dbReference>
<keyword evidence="11" id="KW-1185">Reference proteome</keyword>
<keyword evidence="3 8" id="KW-0812">Transmembrane</keyword>
<feature type="domain" description="HD/PDEase" evidence="9">
    <location>
        <begin position="23"/>
        <end position="137"/>
    </location>
</feature>
<dbReference type="Pfam" id="PF18967">
    <property type="entry name" value="PycTM"/>
    <property type="match status" value="1"/>
</dbReference>
<evidence type="ECO:0000256" key="8">
    <source>
        <dbReference type="SAM" id="Phobius"/>
    </source>
</evidence>
<name>A0ABW8YRR9_9FLAO</name>
<dbReference type="CDD" id="cd00077">
    <property type="entry name" value="HDc"/>
    <property type="match status" value="1"/>
</dbReference>
<evidence type="ECO:0000256" key="2">
    <source>
        <dbReference type="ARBA" id="ARBA00022475"/>
    </source>
</evidence>
<dbReference type="InterPro" id="IPR043760">
    <property type="entry name" value="PycTM_dom"/>
</dbReference>
<dbReference type="InterPro" id="IPR006674">
    <property type="entry name" value="HD_domain"/>
</dbReference>
<feature type="transmembrane region" description="Helical" evidence="8">
    <location>
        <begin position="273"/>
        <end position="292"/>
    </location>
</feature>
<keyword evidence="5 8" id="KW-1133">Transmembrane helix</keyword>
<sequence length="390" mass="45184">MDIIEKAERHVFHLFKDKLSPDYIYHNFNHTLRVVNAVKEISQGEKISPEDSRLLLLAAWFHDTGYVEGAQDHETRSSEKARVFLTAEGFNAKEIAKVQRLIEATRMYCEPGDTLENIIKDADNAHFADPNYIQLSELLREEWKKLEGKDFTDLEWIVANRMLLLHKHRYYTQYAKEVLQPKKNANIAALQEAIYEVTEKSKKEKKKNKKAKSERPDRGIDTMFRVTLSNHTRLSDIADSKANILLSVNAIIISIALSTLIPKLDSPTNTHLITPTFILMAFSTVSIVFAILSTRPKVNSAVFTPQDIKDRKINLLFFGNFYKMQLDEYDAAVKEIMESRDYVYSSLIKDLYYLGLVLHRKYKLLRITYNIFMIEIIVSVLAFAYAFWTL</sequence>
<evidence type="ECO:0000256" key="7">
    <source>
        <dbReference type="ARBA" id="ARBA00023136"/>
    </source>
</evidence>